<dbReference type="InterPro" id="IPR014485">
    <property type="entry name" value="Pesterase_C1039"/>
</dbReference>
<dbReference type="InterPro" id="IPR006179">
    <property type="entry name" value="5_nucleotidase/apyrase"/>
</dbReference>
<dbReference type="OrthoDB" id="7722975at2759"/>
<dbReference type="Pfam" id="PF00149">
    <property type="entry name" value="Metallophos"/>
    <property type="match status" value="1"/>
</dbReference>
<dbReference type="InterPro" id="IPR036907">
    <property type="entry name" value="5'-Nucleotdase_C_sf"/>
</dbReference>
<name>A0A448YL66_BRENA</name>
<dbReference type="InterPro" id="IPR004843">
    <property type="entry name" value="Calcineurin-like_PHP"/>
</dbReference>
<dbReference type="STRING" id="13370.A0A448YL66"/>
<evidence type="ECO:0000313" key="5">
    <source>
        <dbReference type="Proteomes" id="UP000290900"/>
    </source>
</evidence>
<evidence type="ECO:0000259" key="2">
    <source>
        <dbReference type="Pfam" id="PF00149"/>
    </source>
</evidence>
<dbReference type="PIRSF" id="PIRSF017316">
    <property type="entry name" value="Pesterase_C1039"/>
    <property type="match status" value="1"/>
</dbReference>
<evidence type="ECO:0000313" key="4">
    <source>
        <dbReference type="EMBL" id="VEU21684.1"/>
    </source>
</evidence>
<feature type="domain" description="Putative 5'-nucleotidase C-terminal" evidence="3">
    <location>
        <begin position="400"/>
        <end position="615"/>
    </location>
</feature>
<dbReference type="GO" id="GO:0005829">
    <property type="term" value="C:cytosol"/>
    <property type="evidence" value="ECO:0007669"/>
    <property type="project" value="TreeGrafter"/>
</dbReference>
<feature type="signal peptide" evidence="1">
    <location>
        <begin position="1"/>
        <end position="22"/>
    </location>
</feature>
<protein>
    <submittedName>
        <fullName evidence="4">DEKNAAC102284</fullName>
    </submittedName>
</protein>
<dbReference type="InterPro" id="IPR029052">
    <property type="entry name" value="Metallo-depent_PP-like"/>
</dbReference>
<keyword evidence="1" id="KW-0732">Signal</keyword>
<organism evidence="4 5">
    <name type="scientific">Brettanomyces naardenensis</name>
    <name type="common">Yeast</name>
    <dbReference type="NCBI Taxonomy" id="13370"/>
    <lineage>
        <taxon>Eukaryota</taxon>
        <taxon>Fungi</taxon>
        <taxon>Dikarya</taxon>
        <taxon>Ascomycota</taxon>
        <taxon>Saccharomycotina</taxon>
        <taxon>Pichiomycetes</taxon>
        <taxon>Pichiales</taxon>
        <taxon>Pichiaceae</taxon>
        <taxon>Brettanomyces</taxon>
    </lineage>
</organism>
<feature type="chain" id="PRO_5019314572" evidence="1">
    <location>
        <begin position="23"/>
        <end position="669"/>
    </location>
</feature>
<reference evidence="4 5" key="1">
    <citation type="submission" date="2018-12" db="EMBL/GenBank/DDBJ databases">
        <authorList>
            <person name="Tiukova I."/>
            <person name="Dainat J."/>
        </authorList>
    </citation>
    <scope>NUCLEOTIDE SEQUENCE [LARGE SCALE GENOMIC DNA]</scope>
</reference>
<proteinExistence type="predicted"/>
<dbReference type="Gene3D" id="3.60.21.10">
    <property type="match status" value="1"/>
</dbReference>
<dbReference type="InterPro" id="IPR053828">
    <property type="entry name" value="Nucleosidase_C"/>
</dbReference>
<dbReference type="SUPFAM" id="SSF55816">
    <property type="entry name" value="5'-nucleotidase (syn. UDP-sugar hydrolase), C-terminal domain"/>
    <property type="match status" value="1"/>
</dbReference>
<keyword evidence="5" id="KW-1185">Reference proteome</keyword>
<evidence type="ECO:0000259" key="3">
    <source>
        <dbReference type="Pfam" id="PF21953"/>
    </source>
</evidence>
<gene>
    <name evidence="4" type="ORF">BRENAR_LOCUS2417</name>
</gene>
<dbReference type="Gene3D" id="3.90.780.10">
    <property type="entry name" value="5'-Nucleotidase, C-terminal domain"/>
    <property type="match status" value="2"/>
</dbReference>
<dbReference type="SUPFAM" id="SSF56300">
    <property type="entry name" value="Metallo-dependent phosphatases"/>
    <property type="match status" value="1"/>
</dbReference>
<dbReference type="FunCoup" id="A0A448YL66">
    <property type="interactions" value="26"/>
</dbReference>
<dbReference type="AlphaFoldDB" id="A0A448YL66"/>
<dbReference type="GO" id="GO:0009166">
    <property type="term" value="P:nucleotide catabolic process"/>
    <property type="evidence" value="ECO:0007669"/>
    <property type="project" value="InterPro"/>
</dbReference>
<dbReference type="InParanoid" id="A0A448YL66"/>
<dbReference type="PANTHER" id="PTHR11575:SF22">
    <property type="entry name" value="ADL392WP"/>
    <property type="match status" value="1"/>
</dbReference>
<evidence type="ECO:0000256" key="1">
    <source>
        <dbReference type="SAM" id="SignalP"/>
    </source>
</evidence>
<feature type="domain" description="Calcineurin-like phosphoesterase" evidence="2">
    <location>
        <begin position="68"/>
        <end position="298"/>
    </location>
</feature>
<accession>A0A448YL66</accession>
<dbReference type="PANTHER" id="PTHR11575">
    <property type="entry name" value="5'-NUCLEOTIDASE-RELATED"/>
    <property type="match status" value="1"/>
</dbReference>
<dbReference type="EMBL" id="CAACVR010000012">
    <property type="protein sequence ID" value="VEU21684.1"/>
    <property type="molecule type" value="Genomic_DNA"/>
</dbReference>
<dbReference type="Pfam" id="PF21953">
    <property type="entry name" value="NadN_nucleosid_C"/>
    <property type="match status" value="1"/>
</dbReference>
<sequence length="669" mass="76879">MRNINWAVALAALVTIGVFTVSLKNEGRQYVYGRFVDEDHSIRATIQHDATWPDFDEPLRDLRLKSLNFLHTTDTHGWYLGHLNQKQFSSDWGDYISFGINMRDLVESEGGDLLLVDTGDRHDGNGLSDLTFPHGELSDLVFMRADYDLITVGNHELYEETVSKYEYEKMVPYYGERFISTNVEYLTDSGEWRIFGNSTYRYFETRVNGYKVLSLSFLFNFLGGNSRIRVTPISEIIRKKWLTDLLTYYSEEMPVDALVVFGHIPVTRDWEESLILHEFLRSYFPDTVIQYFGGHSHIRDFAVYDELSTALQSGRYCETVGFLSLSNFTDLQDSEARAQFTSESIQRRYIDFNLHSFMHHSKKDTISEFNTRKGLAVSKDIEGIANELKLGDIYGYVPHNFYMSTANYFDKSDKKSLLRFLEEKILVQLEPKLCSLKDRQPLYNETGENSRSVIINTGSIRYDMYKGPFTRNALFTVSPFSNKWKVIPGVPRKMAARLQGILNAGAYILSSGGPSTSLLSPHQEAINMKVEEEGETLQKRGELQQTIMDTDKGKRLSFGYTTRDELGVHGDDTIHRELPNFHVPNVIQSFEGGAKGKKTPLTDVVFYDFIESHILWALKIACGDDTELYESLARQSIYYNDCAKEYNVGHLLKLYVEKNWSERGSELDM</sequence>
<dbReference type="GO" id="GO:0016787">
    <property type="term" value="F:hydrolase activity"/>
    <property type="evidence" value="ECO:0007669"/>
    <property type="project" value="InterPro"/>
</dbReference>
<dbReference type="Proteomes" id="UP000290900">
    <property type="component" value="Unassembled WGS sequence"/>
</dbReference>